<dbReference type="EMBL" id="QGNA01000001">
    <property type="protein sequence ID" value="PWS37759.1"/>
    <property type="molecule type" value="Genomic_DNA"/>
</dbReference>
<gene>
    <name evidence="7" type="ORF">DFH01_00085</name>
</gene>
<feature type="domain" description="FAD/NAD(P)-binding" evidence="4">
    <location>
        <begin position="26"/>
        <end position="140"/>
    </location>
</feature>
<evidence type="ECO:0000259" key="5">
    <source>
        <dbReference type="Pfam" id="PF09242"/>
    </source>
</evidence>
<evidence type="ECO:0000313" key="7">
    <source>
        <dbReference type="EMBL" id="PWS37759.1"/>
    </source>
</evidence>
<dbReference type="FunFam" id="3.50.50.60:FF:000234">
    <property type="entry name" value="Flavocytochrome C sulfide dehydrogenase"/>
    <property type="match status" value="1"/>
</dbReference>
<evidence type="ECO:0000256" key="2">
    <source>
        <dbReference type="ARBA" id="ARBA00022827"/>
    </source>
</evidence>
<accession>A0A317FIH4</accession>
<dbReference type="Pfam" id="PF07992">
    <property type="entry name" value="Pyr_redox_2"/>
    <property type="match status" value="1"/>
</dbReference>
<feature type="domain" description="Sulfide dehydrogenase [flavocytochrome c] flavoprotein chain central" evidence="6">
    <location>
        <begin position="159"/>
        <end position="274"/>
    </location>
</feature>
<proteinExistence type="predicted"/>
<feature type="signal peptide" evidence="3">
    <location>
        <begin position="1"/>
        <end position="21"/>
    </location>
</feature>
<organism evidence="7 8">
    <name type="scientific">Falsiroseomonas bella</name>
    <dbReference type="NCBI Taxonomy" id="2184016"/>
    <lineage>
        <taxon>Bacteria</taxon>
        <taxon>Pseudomonadati</taxon>
        <taxon>Pseudomonadota</taxon>
        <taxon>Alphaproteobacteria</taxon>
        <taxon>Acetobacterales</taxon>
        <taxon>Roseomonadaceae</taxon>
        <taxon>Falsiroseomonas</taxon>
    </lineage>
</organism>
<feature type="domain" description="Flavocytochrome c sulphide dehydrogenase flavin-binding" evidence="5">
    <location>
        <begin position="350"/>
        <end position="420"/>
    </location>
</feature>
<dbReference type="AlphaFoldDB" id="A0A317FIH4"/>
<evidence type="ECO:0000259" key="4">
    <source>
        <dbReference type="Pfam" id="PF07992"/>
    </source>
</evidence>
<dbReference type="InterPro" id="IPR052541">
    <property type="entry name" value="SQRD"/>
</dbReference>
<sequence>MSALTRRAALALLAAPALARAQGQARLVVVGGGFGGASAARFARLTAPEVAVTLIEPQPRFITCPYGNLVLGGLREMDTITFGYAGLVKLGVRVVQDRAVGIDPVARRVRLGGGESVEYDRLILSPGIALRWDAIEGYDEAAAQLMPHAWIAADGAQLRLLQRQLQAMPDGGVVGLAIPPNPFRCPPGPYERISMIAHWLKRHKPRAKILALDAKERFSKQPLFQDAWRALYGGMIEWVPGNVDGRVVQVDARARVLETELGTRHRVDVANVIPPQSAAAIALDSGLADRSGWVPVDYRSFEARNAPGIHVIGDANQPGPMPKSGFIANNSAKQAVASALAALRGAPPPEGVYFNTCYSHVAPDYGISIVGIFRPNADGSAVIEDRDGGGTSPRGDLPDQRRLEAGYADAWYESITADMFSDA</sequence>
<evidence type="ECO:0000256" key="3">
    <source>
        <dbReference type="SAM" id="SignalP"/>
    </source>
</evidence>
<dbReference type="InterPro" id="IPR016156">
    <property type="entry name" value="FAD/NAD-linked_Rdtase_dimer_sf"/>
</dbReference>
<dbReference type="PANTHER" id="PTHR43755">
    <property type="match status" value="1"/>
</dbReference>
<keyword evidence="2" id="KW-0274">FAD</keyword>
<dbReference type="SUPFAM" id="SSF51905">
    <property type="entry name" value="FAD/NAD(P)-binding domain"/>
    <property type="match status" value="2"/>
</dbReference>
<dbReference type="Gene3D" id="3.50.50.60">
    <property type="entry name" value="FAD/NAD(P)-binding domain"/>
    <property type="match status" value="2"/>
</dbReference>
<keyword evidence="8" id="KW-1185">Reference proteome</keyword>
<keyword evidence="3" id="KW-0732">Signal</keyword>
<dbReference type="PANTHER" id="PTHR43755:SF1">
    <property type="entry name" value="FAD-DEPENDENT PYRIDINE NUCLEOTIDE-DISULPHIDE OXIDOREDUCTASE"/>
    <property type="match status" value="1"/>
</dbReference>
<dbReference type="Proteomes" id="UP000245765">
    <property type="component" value="Unassembled WGS sequence"/>
</dbReference>
<evidence type="ECO:0000256" key="1">
    <source>
        <dbReference type="ARBA" id="ARBA00022630"/>
    </source>
</evidence>
<name>A0A317FIH4_9PROT</name>
<dbReference type="InterPro" id="IPR049386">
    <property type="entry name" value="FCSD_central"/>
</dbReference>
<keyword evidence="1" id="KW-0285">Flavoprotein</keyword>
<dbReference type="Pfam" id="PF09242">
    <property type="entry name" value="FCSD-flav_bind"/>
    <property type="match status" value="1"/>
</dbReference>
<feature type="chain" id="PRO_5016459455" evidence="3">
    <location>
        <begin position="22"/>
        <end position="423"/>
    </location>
</feature>
<evidence type="ECO:0000313" key="8">
    <source>
        <dbReference type="Proteomes" id="UP000245765"/>
    </source>
</evidence>
<dbReference type="InterPro" id="IPR023753">
    <property type="entry name" value="FAD/NAD-binding_dom"/>
</dbReference>
<dbReference type="InterPro" id="IPR036188">
    <property type="entry name" value="FAD/NAD-bd_sf"/>
</dbReference>
<dbReference type="OrthoDB" id="9802771at2"/>
<protein>
    <submittedName>
        <fullName evidence="7">Cytochrome C</fullName>
    </submittedName>
</protein>
<dbReference type="GO" id="GO:0050660">
    <property type="term" value="F:flavin adenine dinucleotide binding"/>
    <property type="evidence" value="ECO:0007669"/>
    <property type="project" value="InterPro"/>
</dbReference>
<dbReference type="InterPro" id="IPR037092">
    <property type="entry name" value="FlavoCytC_S_DH_flav-bd_sf"/>
</dbReference>
<evidence type="ECO:0000259" key="6">
    <source>
        <dbReference type="Pfam" id="PF21706"/>
    </source>
</evidence>
<dbReference type="RefSeq" id="WP_109868381.1">
    <property type="nucleotide sequence ID" value="NZ_QGNA01000001.1"/>
</dbReference>
<dbReference type="GO" id="GO:0016491">
    <property type="term" value="F:oxidoreductase activity"/>
    <property type="evidence" value="ECO:0007669"/>
    <property type="project" value="InterPro"/>
</dbReference>
<dbReference type="SUPFAM" id="SSF55424">
    <property type="entry name" value="FAD/NAD-linked reductases, dimerisation (C-terminal) domain"/>
    <property type="match status" value="1"/>
</dbReference>
<comment type="caution">
    <text evidence="7">The sequence shown here is derived from an EMBL/GenBank/DDBJ whole genome shotgun (WGS) entry which is preliminary data.</text>
</comment>
<reference evidence="8" key="1">
    <citation type="submission" date="2018-05" db="EMBL/GenBank/DDBJ databases">
        <authorList>
            <person name="Du Z."/>
            <person name="Wang X."/>
        </authorList>
    </citation>
    <scope>NUCLEOTIDE SEQUENCE [LARGE SCALE GENOMIC DNA]</scope>
    <source>
        <strain evidence="8">CQN31</strain>
    </source>
</reference>
<dbReference type="Gene3D" id="3.90.760.10">
    <property type="entry name" value="Flavocytochrome c sulphide dehydrogenase, flavin-binding domain"/>
    <property type="match status" value="1"/>
</dbReference>
<dbReference type="InterPro" id="IPR015323">
    <property type="entry name" value="FlavoCytC_S_DH_flav-bd"/>
</dbReference>
<dbReference type="Pfam" id="PF21706">
    <property type="entry name" value="FCSD_central"/>
    <property type="match status" value="1"/>
</dbReference>